<gene>
    <name evidence="1" type="ORF">ACFFN1_16480</name>
</gene>
<sequence length="123" mass="13184">MLLTRFLDRFGSTDTTDAEDLHRRLAHLHGTTPICRIAPRQEVTVGGVVVALTRSVPQDSPRLDITVSDGTGAARARFLGMRAIPGITAGRTVVLTGCFTTHSDAPSLMALNPRYELIGSLAD</sequence>
<dbReference type="Gene3D" id="2.40.50.140">
    <property type="entry name" value="Nucleic acid-binding proteins"/>
    <property type="match status" value="1"/>
</dbReference>
<reference evidence="1 2" key="1">
    <citation type="submission" date="2024-09" db="EMBL/GenBank/DDBJ databases">
        <authorList>
            <person name="Sun Q."/>
            <person name="Mori K."/>
        </authorList>
    </citation>
    <scope>NUCLEOTIDE SEQUENCE [LARGE SCALE GENOMIC DNA]</scope>
    <source>
        <strain evidence="1 2">JCM 11683</strain>
    </source>
</reference>
<comment type="caution">
    <text evidence="1">The sequence shown here is derived from an EMBL/GenBank/DDBJ whole genome shotgun (WGS) entry which is preliminary data.</text>
</comment>
<evidence type="ECO:0000313" key="1">
    <source>
        <dbReference type="EMBL" id="MFB9777975.1"/>
    </source>
</evidence>
<name>A0ABV5X699_9MICO</name>
<keyword evidence="2" id="KW-1185">Reference proteome</keyword>
<evidence type="ECO:0000313" key="2">
    <source>
        <dbReference type="Proteomes" id="UP001589707"/>
    </source>
</evidence>
<dbReference type="EMBL" id="JBHMAU010000133">
    <property type="protein sequence ID" value="MFB9777975.1"/>
    <property type="molecule type" value="Genomic_DNA"/>
</dbReference>
<proteinExistence type="predicted"/>
<dbReference type="RefSeq" id="WP_376841987.1">
    <property type="nucleotide sequence ID" value="NZ_JBHMAU010000133.1"/>
</dbReference>
<keyword evidence="1" id="KW-0238">DNA-binding</keyword>
<dbReference type="Proteomes" id="UP001589707">
    <property type="component" value="Unassembled WGS sequence"/>
</dbReference>
<organism evidence="1 2">
    <name type="scientific">Brevibacterium otitidis</name>
    <dbReference type="NCBI Taxonomy" id="53364"/>
    <lineage>
        <taxon>Bacteria</taxon>
        <taxon>Bacillati</taxon>
        <taxon>Actinomycetota</taxon>
        <taxon>Actinomycetes</taxon>
        <taxon>Micrococcales</taxon>
        <taxon>Brevibacteriaceae</taxon>
        <taxon>Brevibacterium</taxon>
    </lineage>
</organism>
<dbReference type="InterPro" id="IPR012340">
    <property type="entry name" value="NA-bd_OB-fold"/>
</dbReference>
<protein>
    <submittedName>
        <fullName evidence="1">DNA-binding protein</fullName>
    </submittedName>
</protein>
<dbReference type="GO" id="GO:0003677">
    <property type="term" value="F:DNA binding"/>
    <property type="evidence" value="ECO:0007669"/>
    <property type="project" value="UniProtKB-KW"/>
</dbReference>
<accession>A0ABV5X699</accession>